<accession>A0A127JUI5</accession>
<organism evidence="1 2">
    <name type="scientific">Ramlibacter tataouinensis</name>
    <dbReference type="NCBI Taxonomy" id="94132"/>
    <lineage>
        <taxon>Bacteria</taxon>
        <taxon>Pseudomonadati</taxon>
        <taxon>Pseudomonadota</taxon>
        <taxon>Betaproteobacteria</taxon>
        <taxon>Burkholderiales</taxon>
        <taxon>Comamonadaceae</taxon>
        <taxon>Ramlibacter</taxon>
    </lineage>
</organism>
<evidence type="ECO:0000313" key="1">
    <source>
        <dbReference type="EMBL" id="AMO23688.1"/>
    </source>
</evidence>
<sequence>MRELLARRRAGHAAATATATAREGLVVPLKLTSADDLSVLQELLRRVAASPALAQACASGLMRFELSIDPAAAAAVGTTAPAHEEGCQCQSPPQPAAAAPMTPMLRGVVTERDVKSIGAGCAAAWLAPRAVLTPLAREALRQRGIAIHAAKEA</sequence>
<protein>
    <submittedName>
        <fullName evidence="1">Uncharacterized protein</fullName>
    </submittedName>
</protein>
<proteinExistence type="predicted"/>
<gene>
    <name evidence="1" type="ORF">UC35_13410</name>
</gene>
<dbReference type="Proteomes" id="UP000070433">
    <property type="component" value="Chromosome"/>
</dbReference>
<evidence type="ECO:0000313" key="2">
    <source>
        <dbReference type="Proteomes" id="UP000070433"/>
    </source>
</evidence>
<dbReference type="EMBL" id="CP010951">
    <property type="protein sequence ID" value="AMO23688.1"/>
    <property type="molecule type" value="Genomic_DNA"/>
</dbReference>
<dbReference type="AlphaFoldDB" id="A0A127JUI5"/>
<keyword evidence="2" id="KW-1185">Reference proteome</keyword>
<reference evidence="1 2" key="1">
    <citation type="journal article" date="2014" name="Int. J. Syst. Evol. Microbiol.">
        <title>Ramlibacter solisilvae sp. nov., isolated from forest soil, and emended description of the genus Ramlibacter.</title>
        <authorList>
            <person name="Lee H.J."/>
            <person name="Lee S.H."/>
            <person name="Lee S.S."/>
            <person name="Lee J.S."/>
            <person name="Kim Y."/>
            <person name="Kim S.C."/>
            <person name="Jeon C.O."/>
        </authorList>
    </citation>
    <scope>NUCLEOTIDE SEQUENCE [LARGE SCALE GENOMIC DNA]</scope>
    <source>
        <strain evidence="1 2">5-10</strain>
    </source>
</reference>
<dbReference type="PATRIC" id="fig|94132.3.peg.2729"/>
<name>A0A127JUI5_9BURK</name>